<keyword evidence="3" id="KW-0808">Transferase</keyword>
<keyword evidence="3" id="KW-0614">Plasmid</keyword>
<feature type="domain" description="Glycosyltransferase 2-like" evidence="2">
    <location>
        <begin position="169"/>
        <end position="270"/>
    </location>
</feature>
<evidence type="ECO:0000259" key="2">
    <source>
        <dbReference type="Pfam" id="PF13632"/>
    </source>
</evidence>
<dbReference type="InterPro" id="IPR029044">
    <property type="entry name" value="Nucleotide-diphossugar_trans"/>
</dbReference>
<proteinExistence type="predicted"/>
<dbReference type="Gene3D" id="3.90.550.10">
    <property type="entry name" value="Spore Coat Polysaccharide Biosynthesis Protein SpsA, Chain A"/>
    <property type="match status" value="1"/>
</dbReference>
<dbReference type="InterPro" id="IPR001173">
    <property type="entry name" value="Glyco_trans_2-like"/>
</dbReference>
<dbReference type="Proteomes" id="UP000244915">
    <property type="component" value="Plasmid unnamed5"/>
</dbReference>
<dbReference type="CDD" id="cd04186">
    <property type="entry name" value="GT_2_like_c"/>
    <property type="match status" value="1"/>
</dbReference>
<dbReference type="EMBL" id="CP022195">
    <property type="protein sequence ID" value="AWI86882.1"/>
    <property type="molecule type" value="Genomic_DNA"/>
</dbReference>
<sequence length="315" mass="34968">MPDDPSADLTVLIVSYNTRALTLKCLETLYANTRARFRTIVVDNASQDGSAEAIAARFPQVMLIASAKNLGFAAANNLAAARARSDWLLLLNPDTETYPGGVDALLAFSKANPQAGITGGRTYYPDGSLNPYSCSARLTLWSTACRASGLAAAFPRSPLFNPEAYGGWQRDSARRVDIVVGCFLMIRRSLWDQLGGFDLRYFMYGEDYDLCLRAGRLGYRPMLCPEAKIMHLVGASTTLRARRHILVAKSRVSLIHDHWHPALVPLGVALTWLWGALRTAAALSRAVLRRHPSSRESAAQWREIWRARRSWLQPY</sequence>
<reference evidence="3 4" key="1">
    <citation type="submission" date="2017-06" db="EMBL/GenBank/DDBJ databases">
        <title>Yangia sp. YSBP01 complete genome sequence.</title>
        <authorList>
            <person name="Woo J.-H."/>
            <person name="Kim H.-S."/>
        </authorList>
    </citation>
    <scope>NUCLEOTIDE SEQUENCE [LARGE SCALE GENOMIC DNA]</scope>
    <source>
        <strain evidence="3 4">YSBP01</strain>
        <plasmid evidence="3 4">unnamed5</plasmid>
    </source>
</reference>
<dbReference type="Pfam" id="PF13632">
    <property type="entry name" value="Glyco_trans_2_3"/>
    <property type="match status" value="1"/>
</dbReference>
<accession>A0A2U8HM90</accession>
<evidence type="ECO:0000313" key="3">
    <source>
        <dbReference type="EMBL" id="AWI86882.1"/>
    </source>
</evidence>
<dbReference type="GO" id="GO:0016740">
    <property type="term" value="F:transferase activity"/>
    <property type="evidence" value="ECO:0007669"/>
    <property type="project" value="UniProtKB-KW"/>
</dbReference>
<dbReference type="KEGG" id="ypac:CEW88_24285"/>
<evidence type="ECO:0000313" key="4">
    <source>
        <dbReference type="Proteomes" id="UP000244915"/>
    </source>
</evidence>
<dbReference type="PANTHER" id="PTHR43179">
    <property type="entry name" value="RHAMNOSYLTRANSFERASE WBBL"/>
    <property type="match status" value="1"/>
</dbReference>
<geneLocation type="plasmid" evidence="3 4">
    <name>unnamed5</name>
</geneLocation>
<dbReference type="PANTHER" id="PTHR43179:SF7">
    <property type="entry name" value="RHAMNOSYLTRANSFERASE WBBL"/>
    <property type="match status" value="1"/>
</dbReference>
<organism evidence="3 4">
    <name type="scientific">Alloyangia pacifica</name>
    <dbReference type="NCBI Taxonomy" id="311180"/>
    <lineage>
        <taxon>Bacteria</taxon>
        <taxon>Pseudomonadati</taxon>
        <taxon>Pseudomonadota</taxon>
        <taxon>Alphaproteobacteria</taxon>
        <taxon>Rhodobacterales</taxon>
        <taxon>Roseobacteraceae</taxon>
        <taxon>Alloyangia</taxon>
    </lineage>
</organism>
<protein>
    <submittedName>
        <fullName evidence="3">Glycosyl transferase family 2</fullName>
    </submittedName>
</protein>
<dbReference type="AlphaFoldDB" id="A0A2U8HM90"/>
<gene>
    <name evidence="3" type="ORF">CEW88_24285</name>
</gene>
<dbReference type="OrthoDB" id="9771846at2"/>
<name>A0A2U8HM90_9RHOB</name>
<dbReference type="SUPFAM" id="SSF53448">
    <property type="entry name" value="Nucleotide-diphospho-sugar transferases"/>
    <property type="match status" value="1"/>
</dbReference>
<evidence type="ECO:0000259" key="1">
    <source>
        <dbReference type="Pfam" id="PF00535"/>
    </source>
</evidence>
<dbReference type="RefSeq" id="WP_108970978.1">
    <property type="nucleotide sequence ID" value="NZ_CP022195.1"/>
</dbReference>
<dbReference type="Pfam" id="PF00535">
    <property type="entry name" value="Glycos_transf_2"/>
    <property type="match status" value="1"/>
</dbReference>
<feature type="domain" description="Glycosyltransferase 2-like" evidence="1">
    <location>
        <begin position="10"/>
        <end position="146"/>
    </location>
</feature>